<organism evidence="2 3">
    <name type="scientific">Priestia aryabhattai</name>
    <name type="common">Bacillus aryabhattai</name>
    <dbReference type="NCBI Taxonomy" id="412384"/>
    <lineage>
        <taxon>Bacteria</taxon>
        <taxon>Bacillati</taxon>
        <taxon>Bacillota</taxon>
        <taxon>Bacilli</taxon>
        <taxon>Bacillales</taxon>
        <taxon>Bacillaceae</taxon>
        <taxon>Priestia</taxon>
    </lineage>
</organism>
<accession>A0ABD7X3T4</accession>
<dbReference type="RefSeq" id="WP_275037806.1">
    <property type="nucleotide sequence ID" value="NZ_CP118721.1"/>
</dbReference>
<geneLocation type="plasmid" evidence="2 3">
    <name>pG5MAi6_3</name>
</geneLocation>
<evidence type="ECO:0000256" key="1">
    <source>
        <dbReference type="SAM" id="Coils"/>
    </source>
</evidence>
<gene>
    <name evidence="2" type="ORF">PWO00_28435</name>
</gene>
<keyword evidence="2" id="KW-0614">Plasmid</keyword>
<protein>
    <submittedName>
        <fullName evidence="2">Uncharacterized protein</fullName>
    </submittedName>
</protein>
<dbReference type="AlphaFoldDB" id="A0ABD7X3T4"/>
<evidence type="ECO:0000313" key="3">
    <source>
        <dbReference type="Proteomes" id="UP001220217"/>
    </source>
</evidence>
<dbReference type="EMBL" id="CP118721">
    <property type="protein sequence ID" value="WEA47306.1"/>
    <property type="molecule type" value="Genomic_DNA"/>
</dbReference>
<evidence type="ECO:0000313" key="2">
    <source>
        <dbReference type="EMBL" id="WEA47306.1"/>
    </source>
</evidence>
<sequence length="383" mass="43976">MSNNTNQQVEELQRLVIKEEFYNLTGDHFAAALLNNMIFWQRIVDKGDKNLQSRIDQLEKQNSKDKEKRIQALENKKRHGWFYKTNEEWLLEVMNWSSITTIHRRIKEFVAKGWVDKGVNPDPKKKWDRTAWYKVNLDKIAADLHELGYALEGYTLYQPTEEKAGESAPQSIFHCAKSISHDEKSILHSEKSILHSERTIPESINHKVLTESSNITNLSKEIAALDIPVTIQKVLTEHVEEIDRLIRKNKMSLLDVQVTFNSSKLNAHDFALKVHDVLTNGIKSNFKNCLHTAIENMIKDTNSKKAVQAKEPVRKEMVPEFLKAQKEAAATKEESGADQTTLTVEDLEKVAKWYRNGHKVSPDLIEQLLLLGLLDESEVSGLQ</sequence>
<proteinExistence type="predicted"/>
<feature type="coiled-coil region" evidence="1">
    <location>
        <begin position="48"/>
        <end position="75"/>
    </location>
</feature>
<reference evidence="2 3" key="1">
    <citation type="submission" date="2023-02" db="EMBL/GenBank/DDBJ databases">
        <title>Complete genome sequence of Priestia aryabhattai G5MAi6, a methanol-tolerant strain isolated from tap water in Hong Kong.</title>
        <authorList>
            <person name="Leung K.M."/>
            <person name="Lai G.K.K."/>
            <person name="Griffin S.D.J."/>
        </authorList>
    </citation>
    <scope>NUCLEOTIDE SEQUENCE [LARGE SCALE GENOMIC DNA]</scope>
    <source>
        <strain evidence="2 3">G5MAi6</strain>
        <plasmid evidence="2 3">pG5MAi6_3</plasmid>
    </source>
</reference>
<dbReference type="Proteomes" id="UP001220217">
    <property type="component" value="Plasmid pG5MAi6_3"/>
</dbReference>
<keyword evidence="1" id="KW-0175">Coiled coil</keyword>
<name>A0ABD7X3T4_PRIAR</name>